<dbReference type="AlphaFoldDB" id="A0A9N9KRZ3"/>
<dbReference type="EMBL" id="CAJVRL010000048">
    <property type="protein sequence ID" value="CAG8952814.1"/>
    <property type="molecule type" value="Genomic_DNA"/>
</dbReference>
<organism evidence="1 2">
    <name type="scientific">Hymenoscyphus fraxineus</name>
    <dbReference type="NCBI Taxonomy" id="746836"/>
    <lineage>
        <taxon>Eukaryota</taxon>
        <taxon>Fungi</taxon>
        <taxon>Dikarya</taxon>
        <taxon>Ascomycota</taxon>
        <taxon>Pezizomycotina</taxon>
        <taxon>Leotiomycetes</taxon>
        <taxon>Helotiales</taxon>
        <taxon>Helotiaceae</taxon>
        <taxon>Hymenoscyphus</taxon>
    </lineage>
</organism>
<protein>
    <submittedName>
        <fullName evidence="1">Uncharacterized protein</fullName>
    </submittedName>
</protein>
<evidence type="ECO:0000313" key="2">
    <source>
        <dbReference type="Proteomes" id="UP000696280"/>
    </source>
</evidence>
<name>A0A9N9KRZ3_9HELO</name>
<dbReference type="Proteomes" id="UP000696280">
    <property type="component" value="Unassembled WGS sequence"/>
</dbReference>
<reference evidence="1" key="1">
    <citation type="submission" date="2021-07" db="EMBL/GenBank/DDBJ databases">
        <authorList>
            <person name="Durling M."/>
        </authorList>
    </citation>
    <scope>NUCLEOTIDE SEQUENCE</scope>
</reference>
<dbReference type="OrthoDB" id="10348811at2759"/>
<gene>
    <name evidence="1" type="ORF">HYFRA_00007527</name>
</gene>
<accession>A0A9N9KRZ3</accession>
<proteinExistence type="predicted"/>
<sequence>MAPNSSASTGATIAEYDNLNDASSVSDHFTLNLETALSLLKVISPQQFEQIIERFSEQNRKIQHEKHGFAEKIDKIQPGQMRQWVEELIKSHFEEAESAVRQEQEKDVERVLVDGFENLRTADGNCTVEISAGTFVRKCGGIVLLCCSAALLLNQGYMLVNERSEMGTTKRGDVHNVKHRHVEDHRESFVASKPILPPKNFHLRGVQNHGKPNGLKENREPFVTAQHILPPKLFQRELFLLAKAILSKLFTDIDGPIPRHATRFHR</sequence>
<keyword evidence="2" id="KW-1185">Reference proteome</keyword>
<comment type="caution">
    <text evidence="1">The sequence shown here is derived from an EMBL/GenBank/DDBJ whole genome shotgun (WGS) entry which is preliminary data.</text>
</comment>
<evidence type="ECO:0000313" key="1">
    <source>
        <dbReference type="EMBL" id="CAG8952814.1"/>
    </source>
</evidence>